<evidence type="ECO:0000313" key="2">
    <source>
        <dbReference type="EMBL" id="BAR53492.1"/>
    </source>
</evidence>
<gene>
    <name evidence="2" type="ORF">NK6_304</name>
</gene>
<dbReference type="CDD" id="cd02226">
    <property type="entry name" value="cupin_YdbB-like"/>
    <property type="match status" value="1"/>
</dbReference>
<proteinExistence type="predicted"/>
<dbReference type="AlphaFoldDB" id="A0A0E4BJQ6"/>
<accession>A0A0E4BJQ6</accession>
<dbReference type="Proteomes" id="UP000063308">
    <property type="component" value="Chromosome"/>
</dbReference>
<dbReference type="PANTHER" id="PTHR36931">
    <property type="entry name" value="UPF0153 PROTEIN YEIW"/>
    <property type="match status" value="1"/>
</dbReference>
<protein>
    <recommendedName>
        <fullName evidence="1">Cyclic nucleotide-binding domain-containing protein</fullName>
    </recommendedName>
</protein>
<dbReference type="InterPro" id="IPR052572">
    <property type="entry name" value="UPF0153_domain"/>
</dbReference>
<dbReference type="InterPro" id="IPR014710">
    <property type="entry name" value="RmlC-like_jellyroll"/>
</dbReference>
<evidence type="ECO:0000259" key="1">
    <source>
        <dbReference type="PROSITE" id="PS50042"/>
    </source>
</evidence>
<dbReference type="EMBL" id="AP014685">
    <property type="protein sequence ID" value="BAR53492.1"/>
    <property type="molecule type" value="Genomic_DNA"/>
</dbReference>
<name>A0A0E4BJQ6_9BRAD</name>
<dbReference type="SUPFAM" id="SSF51182">
    <property type="entry name" value="RmlC-like cupins"/>
    <property type="match status" value="1"/>
</dbReference>
<evidence type="ECO:0000313" key="3">
    <source>
        <dbReference type="Proteomes" id="UP000063308"/>
    </source>
</evidence>
<dbReference type="Pfam" id="PF07883">
    <property type="entry name" value="Cupin_2"/>
    <property type="match status" value="1"/>
</dbReference>
<sequence>MISSIKRTCGDCTLCCKVMAIEALAKPANAWCRHCKPGRGCAIYAERPAECENFACLWLVNDLLDERWKLATFGDYWSPRTITTFNDCDVMVVKVKGEFTWHKHDDTDDFFLVLKGNLDIELRDRTVTLGPGELYVVPKGVEHRPVAREEVHLMLIEPTGTPNTGDKATAAARKLA</sequence>
<organism evidence="2 3">
    <name type="scientific">Bradyrhizobium diazoefficiens</name>
    <dbReference type="NCBI Taxonomy" id="1355477"/>
    <lineage>
        <taxon>Bacteria</taxon>
        <taxon>Pseudomonadati</taxon>
        <taxon>Pseudomonadota</taxon>
        <taxon>Alphaproteobacteria</taxon>
        <taxon>Hyphomicrobiales</taxon>
        <taxon>Nitrobacteraceae</taxon>
        <taxon>Bradyrhizobium</taxon>
    </lineage>
</organism>
<dbReference type="InterPro" id="IPR013096">
    <property type="entry name" value="Cupin_2"/>
</dbReference>
<dbReference type="PROSITE" id="PS50042">
    <property type="entry name" value="CNMP_BINDING_3"/>
    <property type="match status" value="1"/>
</dbReference>
<reference evidence="2 3" key="1">
    <citation type="submission" date="2014-11" db="EMBL/GenBank/DDBJ databases">
        <title>Symbiosis island explosion on the genome of extra-slow-growing strains of soybean bradyrhizobia with massive insertion sequences.</title>
        <authorList>
            <person name="Iida T."/>
            <person name="Minamisawa K."/>
        </authorList>
    </citation>
    <scope>NUCLEOTIDE SEQUENCE [LARGE SCALE GENOMIC DNA]</scope>
    <source>
        <strain evidence="2 3">NK6</strain>
    </source>
</reference>
<feature type="domain" description="Cyclic nucleotide-binding" evidence="1">
    <location>
        <begin position="97"/>
        <end position="135"/>
    </location>
</feature>
<dbReference type="InterPro" id="IPR000595">
    <property type="entry name" value="cNMP-bd_dom"/>
</dbReference>
<dbReference type="InterPro" id="IPR011051">
    <property type="entry name" value="RmlC_Cupin_sf"/>
</dbReference>
<dbReference type="Gene3D" id="2.60.120.10">
    <property type="entry name" value="Jelly Rolls"/>
    <property type="match status" value="1"/>
</dbReference>
<dbReference type="PANTHER" id="PTHR36931:SF1">
    <property type="entry name" value="UPF0153 PROTEIN YEIW"/>
    <property type="match status" value="1"/>
</dbReference>